<protein>
    <submittedName>
        <fullName evidence="2">Uncharacterized protein</fullName>
    </submittedName>
</protein>
<feature type="compositionally biased region" description="Polar residues" evidence="1">
    <location>
        <begin position="254"/>
        <end position="263"/>
    </location>
</feature>
<sequence>MTKLTRVQRACHQARDCPPQAQLGGRWNGRVASARRAGDGRRPLLPSRSLTAIIQYVRVHGGTAVLACGFAGASPHAMIGDFYAQAGFPWTRRSYFRTATRLQPEAMEHMAHNKPGFGGLVLPNNLDLAYSAKSSYLRNHGRVARGPFRRRHLRAHWAGLARERHGRGLRPHRRGLLGYVGDVNNETGSKKVILSMLGLLISEVEIPETQVMSLQFDPEQGKSVSAPMPSPSNGGSNNGNGSGNGSGGAGPAFQFTSEYNYQM</sequence>
<reference evidence="2" key="2">
    <citation type="submission" date="2023-06" db="EMBL/GenBank/DDBJ databases">
        <authorList>
            <consortium name="Lawrence Berkeley National Laboratory"/>
            <person name="Haridas S."/>
            <person name="Hensen N."/>
            <person name="Bonometti L."/>
            <person name="Westerberg I."/>
            <person name="Brannstrom I.O."/>
            <person name="Guillou S."/>
            <person name="Cros-Aarteil S."/>
            <person name="Calhoun S."/>
            <person name="Kuo A."/>
            <person name="Mondo S."/>
            <person name="Pangilinan J."/>
            <person name="Riley R."/>
            <person name="LaButti K."/>
            <person name="Andreopoulos B."/>
            <person name="Lipzen A."/>
            <person name="Chen C."/>
            <person name="Yanf M."/>
            <person name="Daum C."/>
            <person name="Ng V."/>
            <person name="Clum A."/>
            <person name="Steindorff A."/>
            <person name="Ohm R."/>
            <person name="Martin F."/>
            <person name="Silar P."/>
            <person name="Natvig D."/>
            <person name="Lalanne C."/>
            <person name="Gautier V."/>
            <person name="Ament-velasquez S.L."/>
            <person name="Kruys A."/>
            <person name="Hutchinson M.I."/>
            <person name="Powell A.J."/>
            <person name="Barry K."/>
            <person name="Miller A.N."/>
            <person name="Grigoriev I.V."/>
            <person name="Debuchy R."/>
            <person name="Gladieux P."/>
            <person name="Thoren M.H."/>
            <person name="Johannesson H."/>
        </authorList>
    </citation>
    <scope>NUCLEOTIDE SEQUENCE</scope>
    <source>
        <strain evidence="2">CBS 232.78</strain>
    </source>
</reference>
<evidence type="ECO:0000256" key="1">
    <source>
        <dbReference type="SAM" id="MobiDB-lite"/>
    </source>
</evidence>
<evidence type="ECO:0000313" key="3">
    <source>
        <dbReference type="Proteomes" id="UP001285441"/>
    </source>
</evidence>
<dbReference type="AlphaFoldDB" id="A0AAE0U4T7"/>
<organism evidence="2 3">
    <name type="scientific">Podospora didyma</name>
    <dbReference type="NCBI Taxonomy" id="330526"/>
    <lineage>
        <taxon>Eukaryota</taxon>
        <taxon>Fungi</taxon>
        <taxon>Dikarya</taxon>
        <taxon>Ascomycota</taxon>
        <taxon>Pezizomycotina</taxon>
        <taxon>Sordariomycetes</taxon>
        <taxon>Sordariomycetidae</taxon>
        <taxon>Sordariales</taxon>
        <taxon>Podosporaceae</taxon>
        <taxon>Podospora</taxon>
    </lineage>
</organism>
<name>A0AAE0U4T7_9PEZI</name>
<feature type="compositionally biased region" description="Gly residues" evidence="1">
    <location>
        <begin position="236"/>
        <end position="250"/>
    </location>
</feature>
<comment type="caution">
    <text evidence="2">The sequence shown here is derived from an EMBL/GenBank/DDBJ whole genome shotgun (WGS) entry which is preliminary data.</text>
</comment>
<dbReference type="EMBL" id="JAULSW010000002">
    <property type="protein sequence ID" value="KAK3390640.1"/>
    <property type="molecule type" value="Genomic_DNA"/>
</dbReference>
<accession>A0AAE0U4T7</accession>
<dbReference type="Proteomes" id="UP001285441">
    <property type="component" value="Unassembled WGS sequence"/>
</dbReference>
<proteinExistence type="predicted"/>
<keyword evidence="3" id="KW-1185">Reference proteome</keyword>
<evidence type="ECO:0000313" key="2">
    <source>
        <dbReference type="EMBL" id="KAK3390640.1"/>
    </source>
</evidence>
<gene>
    <name evidence="2" type="ORF">B0H63DRAFT_539033</name>
</gene>
<reference evidence="2" key="1">
    <citation type="journal article" date="2023" name="Mol. Phylogenet. Evol.">
        <title>Genome-scale phylogeny and comparative genomics of the fungal order Sordariales.</title>
        <authorList>
            <person name="Hensen N."/>
            <person name="Bonometti L."/>
            <person name="Westerberg I."/>
            <person name="Brannstrom I.O."/>
            <person name="Guillou S."/>
            <person name="Cros-Aarteil S."/>
            <person name="Calhoun S."/>
            <person name="Haridas S."/>
            <person name="Kuo A."/>
            <person name="Mondo S."/>
            <person name="Pangilinan J."/>
            <person name="Riley R."/>
            <person name="LaButti K."/>
            <person name="Andreopoulos B."/>
            <person name="Lipzen A."/>
            <person name="Chen C."/>
            <person name="Yan M."/>
            <person name="Daum C."/>
            <person name="Ng V."/>
            <person name="Clum A."/>
            <person name="Steindorff A."/>
            <person name="Ohm R.A."/>
            <person name="Martin F."/>
            <person name="Silar P."/>
            <person name="Natvig D.O."/>
            <person name="Lalanne C."/>
            <person name="Gautier V."/>
            <person name="Ament-Velasquez S.L."/>
            <person name="Kruys A."/>
            <person name="Hutchinson M.I."/>
            <person name="Powell A.J."/>
            <person name="Barry K."/>
            <person name="Miller A.N."/>
            <person name="Grigoriev I.V."/>
            <person name="Debuchy R."/>
            <person name="Gladieux P."/>
            <person name="Hiltunen Thoren M."/>
            <person name="Johannesson H."/>
        </authorList>
    </citation>
    <scope>NUCLEOTIDE SEQUENCE</scope>
    <source>
        <strain evidence="2">CBS 232.78</strain>
    </source>
</reference>
<feature type="region of interest" description="Disordered" evidence="1">
    <location>
        <begin position="219"/>
        <end position="263"/>
    </location>
</feature>